<organism evidence="1 2">
    <name type="scientific">Rhabditophanes sp. KR3021</name>
    <dbReference type="NCBI Taxonomy" id="114890"/>
    <lineage>
        <taxon>Eukaryota</taxon>
        <taxon>Metazoa</taxon>
        <taxon>Ecdysozoa</taxon>
        <taxon>Nematoda</taxon>
        <taxon>Chromadorea</taxon>
        <taxon>Rhabditida</taxon>
        <taxon>Tylenchina</taxon>
        <taxon>Panagrolaimomorpha</taxon>
        <taxon>Strongyloidoidea</taxon>
        <taxon>Alloionematidae</taxon>
        <taxon>Rhabditophanes</taxon>
    </lineage>
</organism>
<sequence length="240" mass="25736">MTSSISFKLILVSVVLASVALAQFGGGENGRRGHHGHKGGFPPLPFLRGLNKTDVREFLDIRRNDTNTKAQVKVQEDAWAAKQNATVQQIYNEFKSNMTTKFNEFKAQVEAAAQNLTAPAKAVFEQIKAVKENDNITMRDEHQQIRSIIDGTTQAIRKELKDTLPKPPRGGPKGPRGGRFGSRSGSQDSSMDSNEDGQDGQGNQGGRGGRGGNNGGAQGGRGGRGGSTNDSQLYGSWGPQ</sequence>
<dbReference type="Proteomes" id="UP000095286">
    <property type="component" value="Unplaced"/>
</dbReference>
<accession>A0AC35TM33</accession>
<evidence type="ECO:0000313" key="2">
    <source>
        <dbReference type="WBParaSite" id="RSKR_0000222100.1"/>
    </source>
</evidence>
<evidence type="ECO:0000313" key="1">
    <source>
        <dbReference type="Proteomes" id="UP000095286"/>
    </source>
</evidence>
<reference evidence="2" key="1">
    <citation type="submission" date="2016-11" db="UniProtKB">
        <authorList>
            <consortium name="WormBaseParasite"/>
        </authorList>
    </citation>
    <scope>IDENTIFICATION</scope>
    <source>
        <strain evidence="2">KR3021</strain>
    </source>
</reference>
<protein>
    <submittedName>
        <fullName evidence="2">DUF148 domain-containing protein</fullName>
    </submittedName>
</protein>
<proteinExistence type="predicted"/>
<name>A0AC35TM33_9BILA</name>
<dbReference type="WBParaSite" id="RSKR_0000222100.1">
    <property type="protein sequence ID" value="RSKR_0000222100.1"/>
    <property type="gene ID" value="RSKR_0000222100"/>
</dbReference>